<protein>
    <submittedName>
        <fullName evidence="1">Uncharacterized protein</fullName>
    </submittedName>
</protein>
<gene>
    <name evidence="1" type="ORF">PR003_g9538</name>
</gene>
<dbReference type="AlphaFoldDB" id="A0A6A4FG20"/>
<evidence type="ECO:0000313" key="2">
    <source>
        <dbReference type="Proteomes" id="UP000434957"/>
    </source>
</evidence>
<evidence type="ECO:0000313" key="1">
    <source>
        <dbReference type="EMBL" id="KAE9342317.1"/>
    </source>
</evidence>
<dbReference type="Proteomes" id="UP000434957">
    <property type="component" value="Unassembled WGS sequence"/>
</dbReference>
<sequence length="64" mass="7016">MDYQAAKFARALDPNWDLLLSKAMDLTNLGRNAQNLVQAAYRATRHQADTDPGAAHLVKGSTTM</sequence>
<keyword evidence="2" id="KW-1185">Reference proteome</keyword>
<accession>A0A6A4FG20</accession>
<dbReference type="EMBL" id="QXFT01000496">
    <property type="protein sequence ID" value="KAE9342317.1"/>
    <property type="molecule type" value="Genomic_DNA"/>
</dbReference>
<reference evidence="1 2" key="1">
    <citation type="submission" date="2018-08" db="EMBL/GenBank/DDBJ databases">
        <title>Genomic investigation of the strawberry pathogen Phytophthora fragariae indicates pathogenicity is determined by transcriptional variation in three key races.</title>
        <authorList>
            <person name="Adams T.M."/>
            <person name="Armitage A.D."/>
            <person name="Sobczyk M.K."/>
            <person name="Bates H.J."/>
            <person name="Dunwell J.M."/>
            <person name="Nellist C.F."/>
            <person name="Harrison R.J."/>
        </authorList>
    </citation>
    <scope>NUCLEOTIDE SEQUENCE [LARGE SCALE GENOMIC DNA]</scope>
    <source>
        <strain evidence="1 2">SCRP333</strain>
    </source>
</reference>
<comment type="caution">
    <text evidence="1">The sequence shown here is derived from an EMBL/GenBank/DDBJ whole genome shotgun (WGS) entry which is preliminary data.</text>
</comment>
<name>A0A6A4FG20_9STRA</name>
<organism evidence="1 2">
    <name type="scientific">Phytophthora rubi</name>
    <dbReference type="NCBI Taxonomy" id="129364"/>
    <lineage>
        <taxon>Eukaryota</taxon>
        <taxon>Sar</taxon>
        <taxon>Stramenopiles</taxon>
        <taxon>Oomycota</taxon>
        <taxon>Peronosporomycetes</taxon>
        <taxon>Peronosporales</taxon>
        <taxon>Peronosporaceae</taxon>
        <taxon>Phytophthora</taxon>
    </lineage>
</organism>
<proteinExistence type="predicted"/>